<evidence type="ECO:0000313" key="6">
    <source>
        <dbReference type="Proteomes" id="UP001164746"/>
    </source>
</evidence>
<dbReference type="Proteomes" id="UP001164746">
    <property type="component" value="Chromosome 8"/>
</dbReference>
<reference evidence="5" key="1">
    <citation type="submission" date="2022-11" db="EMBL/GenBank/DDBJ databases">
        <title>Centuries of genome instability and evolution in soft-shell clam transmissible cancer (bioRxiv).</title>
        <authorList>
            <person name="Hart S.F.M."/>
            <person name="Yonemitsu M.A."/>
            <person name="Giersch R.M."/>
            <person name="Beal B.F."/>
            <person name="Arriagada G."/>
            <person name="Davis B.W."/>
            <person name="Ostrander E.A."/>
            <person name="Goff S.P."/>
            <person name="Metzger M.J."/>
        </authorList>
    </citation>
    <scope>NUCLEOTIDE SEQUENCE</scope>
    <source>
        <strain evidence="5">MELC-2E11</strain>
        <tissue evidence="5">Siphon/mantle</tissue>
    </source>
</reference>
<keyword evidence="1" id="KW-0479">Metal-binding</keyword>
<keyword evidence="3" id="KW-0411">Iron-sulfur</keyword>
<organism evidence="5 6">
    <name type="scientific">Mya arenaria</name>
    <name type="common">Soft-shell clam</name>
    <dbReference type="NCBI Taxonomy" id="6604"/>
    <lineage>
        <taxon>Eukaryota</taxon>
        <taxon>Metazoa</taxon>
        <taxon>Spiralia</taxon>
        <taxon>Lophotrochozoa</taxon>
        <taxon>Mollusca</taxon>
        <taxon>Bivalvia</taxon>
        <taxon>Autobranchia</taxon>
        <taxon>Heteroconchia</taxon>
        <taxon>Euheterodonta</taxon>
        <taxon>Imparidentia</taxon>
        <taxon>Neoheterodontei</taxon>
        <taxon>Myida</taxon>
        <taxon>Myoidea</taxon>
        <taxon>Myidae</taxon>
        <taxon>Mya</taxon>
    </lineage>
</organism>
<keyword evidence="6" id="KW-1185">Reference proteome</keyword>
<dbReference type="Pfam" id="PF01257">
    <property type="entry name" value="2Fe-2S_thioredx"/>
    <property type="match status" value="1"/>
</dbReference>
<dbReference type="Gene3D" id="1.10.10.1590">
    <property type="entry name" value="NADH-quinone oxidoreductase subunit E"/>
    <property type="match status" value="1"/>
</dbReference>
<evidence type="ECO:0000256" key="2">
    <source>
        <dbReference type="ARBA" id="ARBA00023004"/>
    </source>
</evidence>
<evidence type="ECO:0000256" key="3">
    <source>
        <dbReference type="ARBA" id="ARBA00023014"/>
    </source>
</evidence>
<proteinExistence type="predicted"/>
<dbReference type="SUPFAM" id="SSF52833">
    <property type="entry name" value="Thioredoxin-like"/>
    <property type="match status" value="1"/>
</dbReference>
<dbReference type="PANTHER" id="PTHR10371">
    <property type="entry name" value="NADH DEHYDROGENASE UBIQUINONE FLAVOPROTEIN 2, MITOCHONDRIAL"/>
    <property type="match status" value="1"/>
</dbReference>
<feature type="region of interest" description="Disordered" evidence="4">
    <location>
        <begin position="1"/>
        <end position="48"/>
    </location>
</feature>
<feature type="region of interest" description="Disordered" evidence="4">
    <location>
        <begin position="267"/>
        <end position="309"/>
    </location>
</feature>
<dbReference type="InterPro" id="IPR036249">
    <property type="entry name" value="Thioredoxin-like_sf"/>
</dbReference>
<sequence length="309" mass="34369">MSEGVQANVIAKHKPPQLSIATPEPCLEKPPEKPTRVASPSSQPKLQNGFDDKEYSECVSIDIMRQNVHEVQLALASLLPNRQSRVIILMSHSGWLLAWFGSLCPLLPSEEEQCSPINFSISGDFQNKNQSKMLASCRKALTAVTQHARRLHVAAPVCSDKLFVHRHTSDNNPDTPFEFTPDSLKRAAMIVKNYPEGWLPISAMHAVANLLKMPKMRVYEVATFYTMFNREPVGKYFIQICTTTPCIVNGEDLTAEDMKRILDDLKQDKIPKPGPQSGQGHRFSCEPKGGLTCLDSEPRGPGFGVRSDL</sequence>
<evidence type="ECO:0000313" key="5">
    <source>
        <dbReference type="EMBL" id="WAR11432.1"/>
    </source>
</evidence>
<feature type="compositionally biased region" description="Basic and acidic residues" evidence="4">
    <location>
        <begin position="26"/>
        <end position="35"/>
    </location>
</feature>
<gene>
    <name evidence="5" type="ORF">MAR_025612</name>
</gene>
<dbReference type="EMBL" id="CP111019">
    <property type="protein sequence ID" value="WAR11432.1"/>
    <property type="molecule type" value="Genomic_DNA"/>
</dbReference>
<name>A0ABY7EQQ1_MYAAR</name>
<dbReference type="InterPro" id="IPR041921">
    <property type="entry name" value="NuoE_N"/>
</dbReference>
<evidence type="ECO:0000256" key="1">
    <source>
        <dbReference type="ARBA" id="ARBA00022723"/>
    </source>
</evidence>
<keyword evidence="2" id="KW-0408">Iron</keyword>
<dbReference type="PANTHER" id="PTHR10371:SF3">
    <property type="entry name" value="NADH DEHYDROGENASE [UBIQUINONE] FLAVOPROTEIN 2, MITOCHONDRIAL"/>
    <property type="match status" value="1"/>
</dbReference>
<accession>A0ABY7EQQ1</accession>
<evidence type="ECO:0000256" key="4">
    <source>
        <dbReference type="SAM" id="MobiDB-lite"/>
    </source>
</evidence>
<protein>
    <submittedName>
        <fullName evidence="5">NDUV2-like protein</fullName>
    </submittedName>
</protein>